<dbReference type="InterPro" id="IPR001242">
    <property type="entry name" value="Condensation_dom"/>
</dbReference>
<organism evidence="3 4">
    <name type="scientific">Roseateles rivi</name>
    <dbReference type="NCBI Taxonomy" id="3299028"/>
    <lineage>
        <taxon>Bacteria</taxon>
        <taxon>Pseudomonadati</taxon>
        <taxon>Pseudomonadota</taxon>
        <taxon>Betaproteobacteria</taxon>
        <taxon>Burkholderiales</taxon>
        <taxon>Sphaerotilaceae</taxon>
        <taxon>Roseateles</taxon>
    </lineage>
</organism>
<dbReference type="Pfam" id="PF00501">
    <property type="entry name" value="AMP-binding"/>
    <property type="match status" value="1"/>
</dbReference>
<name>A0ABW7FZP2_9BURK</name>
<keyword evidence="4" id="KW-1185">Reference proteome</keyword>
<dbReference type="SUPFAM" id="SSF56801">
    <property type="entry name" value="Acetyl-CoA synthetase-like"/>
    <property type="match status" value="1"/>
</dbReference>
<evidence type="ECO:0000259" key="1">
    <source>
        <dbReference type="Pfam" id="PF00501"/>
    </source>
</evidence>
<evidence type="ECO:0000313" key="4">
    <source>
        <dbReference type="Proteomes" id="UP001606099"/>
    </source>
</evidence>
<dbReference type="Pfam" id="PF00668">
    <property type="entry name" value="Condensation"/>
    <property type="match status" value="1"/>
</dbReference>
<dbReference type="Proteomes" id="UP001606099">
    <property type="component" value="Unassembled WGS sequence"/>
</dbReference>
<dbReference type="InterPro" id="IPR000873">
    <property type="entry name" value="AMP-dep_synth/lig_dom"/>
</dbReference>
<dbReference type="EMBL" id="JBIGHZ010000007">
    <property type="protein sequence ID" value="MFG6449809.1"/>
    <property type="molecule type" value="Genomic_DNA"/>
</dbReference>
<reference evidence="3 4" key="1">
    <citation type="submission" date="2024-08" db="EMBL/GenBank/DDBJ databases">
        <authorList>
            <person name="Lu H."/>
        </authorList>
    </citation>
    <scope>NUCLEOTIDE SEQUENCE [LARGE SCALE GENOMIC DNA]</scope>
    <source>
        <strain evidence="3 4">BYS180W</strain>
    </source>
</reference>
<dbReference type="PANTHER" id="PTHR45398:SF1">
    <property type="entry name" value="ENZYME, PUTATIVE (JCVI)-RELATED"/>
    <property type="match status" value="1"/>
</dbReference>
<gene>
    <name evidence="3" type="ORF">ACG0Z6_16405</name>
</gene>
<feature type="non-terminal residue" evidence="3">
    <location>
        <position position="704"/>
    </location>
</feature>
<dbReference type="Gene3D" id="3.40.50.980">
    <property type="match status" value="2"/>
</dbReference>
<comment type="caution">
    <text evidence="3">The sequence shown here is derived from an EMBL/GenBank/DDBJ whole genome shotgun (WGS) entry which is preliminary data.</text>
</comment>
<dbReference type="PANTHER" id="PTHR45398">
    <property type="match status" value="1"/>
</dbReference>
<dbReference type="Gene3D" id="3.30.559.10">
    <property type="entry name" value="Chloramphenicol acetyltransferase-like domain"/>
    <property type="match status" value="1"/>
</dbReference>
<dbReference type="PROSITE" id="PS00455">
    <property type="entry name" value="AMP_BINDING"/>
    <property type="match status" value="1"/>
</dbReference>
<dbReference type="CDD" id="cd19531">
    <property type="entry name" value="LCL_NRPS-like"/>
    <property type="match status" value="1"/>
</dbReference>
<feature type="domain" description="AMP-dependent synthetase/ligase" evidence="1">
    <location>
        <begin position="517"/>
        <end position="704"/>
    </location>
</feature>
<dbReference type="Gene3D" id="3.30.559.30">
    <property type="entry name" value="Nonribosomal peptide synthetase, condensation domain"/>
    <property type="match status" value="1"/>
</dbReference>
<dbReference type="InterPro" id="IPR023213">
    <property type="entry name" value="CAT-like_dom_sf"/>
</dbReference>
<dbReference type="RefSeq" id="WP_394463402.1">
    <property type="nucleotide sequence ID" value="NZ_JBIGHZ010000007.1"/>
</dbReference>
<sequence length="704" mass="78042">MPRELEAIARRLAALEPQARGAVLRKMAAQGIAPTKLPIVAQRRNASAEDGVSPSYAQLRQWFLWQLNPRSSAYHLAGALRLVGSLDEDALRAAFDALVQRHEALRTVFRANARGDIVQVVLERGAFAFNSCDLRTEADRERRAQSEAQRIVQEPFDLSAGPLLRIRLIRLDDNEQVLVVVMHHIVSDGWSIQLIVEEFAELYAARLESRAPTLRPLDIQYADYALWQRDLLAAGERDRQLAYWTEHLGGTAPALQLPVDHPRHPDGAHLAARLVFDLPTGLAQALRRQSQSFGATPFMLLLAAWQGLLYRWAGQDDIRVGVPIANRHRAETEGVIGFFANTQVLRAQVDPRMNLAQLLAQTREAALGAQAHQDLPFEQLVEALQPERVTGQHPLFQVMFSHQVGEHRSLDGLPGLSVHDFDVGDRHAQFDLSITTAENGKGEVGVTLVYAKELFEPSTIERLGRHYVTMLQALIEQPLQTVGAVPLMDAAEQAQLASWDTSAEQYADEQPVHRLIEAQVRRTPEAVALLFGDVQLSYAELNSRANRLAHRLIALGVRPEVRVGLALERSVEMVVALLAVLKAGGAYVPLDPEYPAERLSYMLEDSQVALLLTQSHLDIVAEGLPTLALDRLSLDDGPAHDPVVALHGEHPAYVIYTSGSTGRPKGAVNRHRSLHNRLAWMQQAYDLSPTDTVLHKTPFGFDVS</sequence>
<feature type="domain" description="Condensation" evidence="2">
    <location>
        <begin position="55"/>
        <end position="496"/>
    </location>
</feature>
<dbReference type="InterPro" id="IPR020845">
    <property type="entry name" value="AMP-binding_CS"/>
</dbReference>
<evidence type="ECO:0000313" key="3">
    <source>
        <dbReference type="EMBL" id="MFG6449809.1"/>
    </source>
</evidence>
<protein>
    <submittedName>
        <fullName evidence="3">Condensation domain-containing protein</fullName>
    </submittedName>
</protein>
<proteinExistence type="predicted"/>
<dbReference type="SUPFAM" id="SSF52777">
    <property type="entry name" value="CoA-dependent acyltransferases"/>
    <property type="match status" value="2"/>
</dbReference>
<evidence type="ECO:0000259" key="2">
    <source>
        <dbReference type="Pfam" id="PF00668"/>
    </source>
</evidence>
<accession>A0ABW7FZP2</accession>